<dbReference type="PANTHER" id="PTHR34047">
    <property type="entry name" value="NUCLEAR INTRON MATURASE 1, MITOCHONDRIAL-RELATED"/>
    <property type="match status" value="1"/>
</dbReference>
<evidence type="ECO:0000256" key="1">
    <source>
        <dbReference type="SAM" id="MobiDB-lite"/>
    </source>
</evidence>
<feature type="domain" description="HNH" evidence="2">
    <location>
        <begin position="241"/>
        <end position="273"/>
    </location>
</feature>
<dbReference type="InterPro" id="IPR013597">
    <property type="entry name" value="Mat_intron_G2"/>
</dbReference>
<reference evidence="4" key="1">
    <citation type="submission" date="2020-01" db="EMBL/GenBank/DDBJ databases">
        <title>Insect and environment-associated Actinomycetes.</title>
        <authorList>
            <person name="Currrie C."/>
            <person name="Chevrette M."/>
            <person name="Carlson C."/>
            <person name="Stubbendieck R."/>
            <person name="Wendt-Pienkowski E."/>
        </authorList>
    </citation>
    <scope>NUCLEOTIDE SEQUENCE</scope>
    <source>
        <strain evidence="4">SID12501</strain>
    </source>
</reference>
<comment type="caution">
    <text evidence="4">The sequence shown here is derived from an EMBL/GenBank/DDBJ whole genome shotgun (WGS) entry which is preliminary data.</text>
</comment>
<dbReference type="GO" id="GO:0004519">
    <property type="term" value="F:endonuclease activity"/>
    <property type="evidence" value="ECO:0007669"/>
    <property type="project" value="InterPro"/>
</dbReference>
<organism evidence="4">
    <name type="scientific">Streptomyces sp. SID12501</name>
    <dbReference type="NCBI Taxonomy" id="2706042"/>
    <lineage>
        <taxon>Bacteria</taxon>
        <taxon>Bacillati</taxon>
        <taxon>Actinomycetota</taxon>
        <taxon>Actinomycetes</taxon>
        <taxon>Kitasatosporales</taxon>
        <taxon>Streptomycetaceae</taxon>
        <taxon>Streptomyces</taxon>
    </lineage>
</organism>
<evidence type="ECO:0000313" key="4">
    <source>
        <dbReference type="EMBL" id="NEC92705.1"/>
    </source>
</evidence>
<dbReference type="InterPro" id="IPR002711">
    <property type="entry name" value="HNH"/>
</dbReference>
<name>A0A6B3C7B0_9ACTN</name>
<dbReference type="Pfam" id="PF08388">
    <property type="entry name" value="GIIM"/>
    <property type="match status" value="1"/>
</dbReference>
<dbReference type="InterPro" id="IPR003615">
    <property type="entry name" value="HNH_nuc"/>
</dbReference>
<dbReference type="GO" id="GO:0008270">
    <property type="term" value="F:zinc ion binding"/>
    <property type="evidence" value="ECO:0007669"/>
    <property type="project" value="InterPro"/>
</dbReference>
<dbReference type="Gene3D" id="1.10.30.50">
    <property type="match status" value="1"/>
</dbReference>
<proteinExistence type="predicted"/>
<sequence>WECKSRLAEWLAPRGLTFNEEKTRVCHLEDGFDFLGFNVRRYKGKLLIKPSKEAVQRAKDKIKEIVRSNRGAPTKALISRLNPLVRGWSTYYRHVVSKQTFERLDDRTYSALRQWGRIRHRNKPPKWVAERYWGQHHPSRGHSWVFGSKEQFLWKFQWTPIVRHVMVKGDASPDDSELEKYWRDRSRKRLPEIEPKRILNLAARQRGLCTRCGLDLIEGAGYDPDDVNDWARWFTASMRGINVHHLTYRSKGGSDHPSNLEVIHTHCHRQVHAGDRKKTTRPAGRDLPEPDAVKDRTSGS</sequence>
<protein>
    <submittedName>
        <fullName evidence="4">Group II intron reverse transcriptase/maturase</fullName>
    </submittedName>
</protein>
<dbReference type="SUPFAM" id="SSF56672">
    <property type="entry name" value="DNA/RNA polymerases"/>
    <property type="match status" value="1"/>
</dbReference>
<feature type="compositionally biased region" description="Basic and acidic residues" evidence="1">
    <location>
        <begin position="272"/>
        <end position="300"/>
    </location>
</feature>
<evidence type="ECO:0000259" key="2">
    <source>
        <dbReference type="Pfam" id="PF01844"/>
    </source>
</evidence>
<dbReference type="EMBL" id="JAAGLU010000134">
    <property type="protein sequence ID" value="NEC92705.1"/>
    <property type="molecule type" value="Genomic_DNA"/>
</dbReference>
<dbReference type="InterPro" id="IPR051083">
    <property type="entry name" value="GrpII_Intron_Splice-Mob/Def"/>
</dbReference>
<evidence type="ECO:0000259" key="3">
    <source>
        <dbReference type="Pfam" id="PF08388"/>
    </source>
</evidence>
<feature type="non-terminal residue" evidence="4">
    <location>
        <position position="1"/>
    </location>
</feature>
<feature type="domain" description="Group II intron maturase-specific" evidence="3">
    <location>
        <begin position="55"/>
        <end position="133"/>
    </location>
</feature>
<dbReference type="AlphaFoldDB" id="A0A6B3C7B0"/>
<dbReference type="PANTHER" id="PTHR34047:SF10">
    <property type="entry name" value="GROUP II INTRON-ASSOCIATED OPEN READING FRAME"/>
    <property type="match status" value="1"/>
</dbReference>
<feature type="region of interest" description="Disordered" evidence="1">
    <location>
        <begin position="269"/>
        <end position="300"/>
    </location>
</feature>
<keyword evidence="4" id="KW-0808">Transferase</keyword>
<dbReference type="Pfam" id="PF01844">
    <property type="entry name" value="HNH"/>
    <property type="match status" value="1"/>
</dbReference>
<dbReference type="CDD" id="cd00085">
    <property type="entry name" value="HNHc"/>
    <property type="match status" value="1"/>
</dbReference>
<keyword evidence="4" id="KW-0548">Nucleotidyltransferase</keyword>
<keyword evidence="4" id="KW-0695">RNA-directed DNA polymerase</keyword>
<dbReference type="GO" id="GO:0003964">
    <property type="term" value="F:RNA-directed DNA polymerase activity"/>
    <property type="evidence" value="ECO:0007669"/>
    <property type="project" value="UniProtKB-KW"/>
</dbReference>
<dbReference type="InterPro" id="IPR043502">
    <property type="entry name" value="DNA/RNA_pol_sf"/>
</dbReference>
<accession>A0A6B3C7B0</accession>
<gene>
    <name evidence="4" type="ORF">G3I71_44805</name>
</gene>
<dbReference type="GO" id="GO:0003676">
    <property type="term" value="F:nucleic acid binding"/>
    <property type="evidence" value="ECO:0007669"/>
    <property type="project" value="InterPro"/>
</dbReference>
<dbReference type="RefSeq" id="WP_203733008.1">
    <property type="nucleotide sequence ID" value="NZ_JAAGLU010000134.1"/>
</dbReference>